<dbReference type="EMBL" id="MLFT02000002">
    <property type="protein sequence ID" value="PHT55076.1"/>
    <property type="molecule type" value="Genomic_DNA"/>
</dbReference>
<reference evidence="2" key="2">
    <citation type="journal article" date="2017" name="J. Anim. Genet.">
        <title>Multiple reference genome sequences of hot pepper reveal the massive evolution of plant disease resistance genes by retroduplication.</title>
        <authorList>
            <person name="Kim S."/>
            <person name="Park J."/>
            <person name="Yeom S.-I."/>
            <person name="Kim Y.-M."/>
            <person name="Seo E."/>
            <person name="Kim K.-T."/>
            <person name="Kim M.-S."/>
            <person name="Lee J.M."/>
            <person name="Cheong K."/>
            <person name="Shin H.-S."/>
            <person name="Kim S.-B."/>
            <person name="Han K."/>
            <person name="Lee J."/>
            <person name="Park M."/>
            <person name="Lee H.-A."/>
            <person name="Lee H.-Y."/>
            <person name="Lee Y."/>
            <person name="Oh S."/>
            <person name="Lee J.H."/>
            <person name="Choi E."/>
            <person name="Choi E."/>
            <person name="Lee S.E."/>
            <person name="Jeon J."/>
            <person name="Kim H."/>
            <person name="Choi G."/>
            <person name="Song H."/>
            <person name="Lee J."/>
            <person name="Lee S.-C."/>
            <person name="Kwon J.-K."/>
            <person name="Lee H.-Y."/>
            <person name="Koo N."/>
            <person name="Hong Y."/>
            <person name="Kim R.W."/>
            <person name="Kang W.-H."/>
            <person name="Huh J.H."/>
            <person name="Kang B.-C."/>
            <person name="Yang T.-J."/>
            <person name="Lee Y.-H."/>
            <person name="Bennetzen J.L."/>
            <person name="Choi D."/>
        </authorList>
    </citation>
    <scope>NUCLEOTIDE SEQUENCE [LARGE SCALE GENOMIC DNA]</scope>
    <source>
        <strain evidence="2">cv. PBC81</strain>
    </source>
</reference>
<dbReference type="OrthoDB" id="432970at2759"/>
<protein>
    <submittedName>
        <fullName evidence="1">Uncharacterized protein</fullName>
    </submittedName>
</protein>
<evidence type="ECO:0000313" key="1">
    <source>
        <dbReference type="EMBL" id="PHT55076.1"/>
    </source>
</evidence>
<reference evidence="1 2" key="1">
    <citation type="journal article" date="2017" name="Genome Biol.">
        <title>New reference genome sequences of hot pepper reveal the massive evolution of plant disease-resistance genes by retroduplication.</title>
        <authorList>
            <person name="Kim S."/>
            <person name="Park J."/>
            <person name="Yeom S.I."/>
            <person name="Kim Y.M."/>
            <person name="Seo E."/>
            <person name="Kim K.T."/>
            <person name="Kim M.S."/>
            <person name="Lee J.M."/>
            <person name="Cheong K."/>
            <person name="Shin H.S."/>
            <person name="Kim S.B."/>
            <person name="Han K."/>
            <person name="Lee J."/>
            <person name="Park M."/>
            <person name="Lee H.A."/>
            <person name="Lee H.Y."/>
            <person name="Lee Y."/>
            <person name="Oh S."/>
            <person name="Lee J.H."/>
            <person name="Choi E."/>
            <person name="Choi E."/>
            <person name="Lee S.E."/>
            <person name="Jeon J."/>
            <person name="Kim H."/>
            <person name="Choi G."/>
            <person name="Song H."/>
            <person name="Lee J."/>
            <person name="Lee S.C."/>
            <person name="Kwon J.K."/>
            <person name="Lee H.Y."/>
            <person name="Koo N."/>
            <person name="Hong Y."/>
            <person name="Kim R.W."/>
            <person name="Kang W.H."/>
            <person name="Huh J.H."/>
            <person name="Kang B.C."/>
            <person name="Yang T.J."/>
            <person name="Lee Y.H."/>
            <person name="Bennetzen J.L."/>
            <person name="Choi D."/>
        </authorList>
    </citation>
    <scope>NUCLEOTIDE SEQUENCE [LARGE SCALE GENOMIC DNA]</scope>
    <source>
        <strain evidence="2">cv. PBC81</strain>
    </source>
</reference>
<gene>
    <name evidence="1" type="ORF">CQW23_03562</name>
</gene>
<name>A0A2G2XC40_CAPBA</name>
<proteinExistence type="predicted"/>
<sequence>MDVHLKYVFGGLQEQFGSGPGLGPRSGTNLMKIDGVAPPFTKSNNDVKKITGPRETIRVPNVEVLRLTYELDTIMLPLNKRFIMSLALEVLGEN</sequence>
<dbReference type="STRING" id="33114.A0A2G2XC40"/>
<evidence type="ECO:0000313" key="2">
    <source>
        <dbReference type="Proteomes" id="UP000224567"/>
    </source>
</evidence>
<comment type="caution">
    <text evidence="1">The sequence shown here is derived from an EMBL/GenBank/DDBJ whole genome shotgun (WGS) entry which is preliminary data.</text>
</comment>
<keyword evidence="2" id="KW-1185">Reference proteome</keyword>
<accession>A0A2G2XC40</accession>
<dbReference type="AlphaFoldDB" id="A0A2G2XC40"/>
<dbReference type="Proteomes" id="UP000224567">
    <property type="component" value="Unassembled WGS sequence"/>
</dbReference>
<organism evidence="1 2">
    <name type="scientific">Capsicum baccatum</name>
    <name type="common">Peruvian pepper</name>
    <dbReference type="NCBI Taxonomy" id="33114"/>
    <lineage>
        <taxon>Eukaryota</taxon>
        <taxon>Viridiplantae</taxon>
        <taxon>Streptophyta</taxon>
        <taxon>Embryophyta</taxon>
        <taxon>Tracheophyta</taxon>
        <taxon>Spermatophyta</taxon>
        <taxon>Magnoliopsida</taxon>
        <taxon>eudicotyledons</taxon>
        <taxon>Gunneridae</taxon>
        <taxon>Pentapetalae</taxon>
        <taxon>asterids</taxon>
        <taxon>lamiids</taxon>
        <taxon>Solanales</taxon>
        <taxon>Solanaceae</taxon>
        <taxon>Solanoideae</taxon>
        <taxon>Capsiceae</taxon>
        <taxon>Capsicum</taxon>
    </lineage>
</organism>